<dbReference type="Gene3D" id="3.90.550.40">
    <property type="match status" value="1"/>
</dbReference>
<proteinExistence type="predicted"/>
<accession>A0A6C0JFJ6</accession>
<sequence>MKNLVIALPGREFSGSFITNWSKTLITLIQKGYKVRLVNEYSSFVPFSRMKTLGLDVLRGADQKPFNGKSDYDVWLTIDSDIFFTPENIIELVEDTDKYPVVSGLYRMTDLKHYAAVKEWDMDQFKKSGTFDFLKVGDTDTFEKYMKVAYNGMGFFACRKGVIEDLKYPYFSYPLIEMETEDGTVLRDMCSEDVAFCKNLTDAGYEVIVNTSLRVGHEKTLVI</sequence>
<dbReference type="EMBL" id="MN740384">
    <property type="protein sequence ID" value="QHU03620.1"/>
    <property type="molecule type" value="Genomic_DNA"/>
</dbReference>
<evidence type="ECO:0000313" key="1">
    <source>
        <dbReference type="EMBL" id="QHU03620.1"/>
    </source>
</evidence>
<dbReference type="InterPro" id="IPR029044">
    <property type="entry name" value="Nucleotide-diphossugar_trans"/>
</dbReference>
<reference evidence="1" key="1">
    <citation type="journal article" date="2020" name="Nature">
        <title>Giant virus diversity and host interactions through global metagenomics.</title>
        <authorList>
            <person name="Schulz F."/>
            <person name="Roux S."/>
            <person name="Paez-Espino D."/>
            <person name="Jungbluth S."/>
            <person name="Walsh D.A."/>
            <person name="Denef V.J."/>
            <person name="McMahon K.D."/>
            <person name="Konstantinidis K.T."/>
            <person name="Eloe-Fadrosh E.A."/>
            <person name="Kyrpides N.C."/>
            <person name="Woyke T."/>
        </authorList>
    </citation>
    <scope>NUCLEOTIDE SEQUENCE</scope>
    <source>
        <strain evidence="1">GVMAG-M-3300027206-1</strain>
    </source>
</reference>
<dbReference type="AlphaFoldDB" id="A0A6C0JFJ6"/>
<protein>
    <recommendedName>
        <fullName evidence="2">Glycosyltransferase</fullName>
    </recommendedName>
</protein>
<dbReference type="SUPFAM" id="SSF53448">
    <property type="entry name" value="Nucleotide-diphospho-sugar transferases"/>
    <property type="match status" value="1"/>
</dbReference>
<organism evidence="1">
    <name type="scientific">viral metagenome</name>
    <dbReference type="NCBI Taxonomy" id="1070528"/>
    <lineage>
        <taxon>unclassified sequences</taxon>
        <taxon>metagenomes</taxon>
        <taxon>organismal metagenomes</taxon>
    </lineage>
</organism>
<evidence type="ECO:0008006" key="2">
    <source>
        <dbReference type="Google" id="ProtNLM"/>
    </source>
</evidence>
<name>A0A6C0JFJ6_9ZZZZ</name>